<proteinExistence type="predicted"/>
<dbReference type="AlphaFoldDB" id="A0A6C0APG6"/>
<name>A0A6C0APG6_9ZZZZ</name>
<reference evidence="1" key="1">
    <citation type="journal article" date="2020" name="Nature">
        <title>Giant virus diversity and host interactions through global metagenomics.</title>
        <authorList>
            <person name="Schulz F."/>
            <person name="Roux S."/>
            <person name="Paez-Espino D."/>
            <person name="Jungbluth S."/>
            <person name="Walsh D.A."/>
            <person name="Denef V.J."/>
            <person name="McMahon K.D."/>
            <person name="Konstantinidis K.T."/>
            <person name="Eloe-Fadrosh E.A."/>
            <person name="Kyrpides N.C."/>
            <person name="Woyke T."/>
        </authorList>
    </citation>
    <scope>NUCLEOTIDE SEQUENCE</scope>
    <source>
        <strain evidence="1">GVMAG-S-1101161-73</strain>
    </source>
</reference>
<protein>
    <submittedName>
        <fullName evidence="1">Uncharacterized protein</fullName>
    </submittedName>
</protein>
<dbReference type="EMBL" id="MN740731">
    <property type="protein sequence ID" value="QHS81205.1"/>
    <property type="molecule type" value="Genomic_DNA"/>
</dbReference>
<evidence type="ECO:0000313" key="1">
    <source>
        <dbReference type="EMBL" id="QHS81205.1"/>
    </source>
</evidence>
<accession>A0A6C0APG6</accession>
<sequence>MEFTTWLGPFGLNDYILQQTGCKAFTTEGINIRKDKKTAILRSVDGTDYYDDDLSDPNNVKYTLFGHDGDQDESEKRHNEPLLNPEKTENIYLYRVKKDGKKNIWSWYGQYAIKDKVTKRHPGKDGIERNIVVLSLVRI</sequence>
<organism evidence="1">
    <name type="scientific">viral metagenome</name>
    <dbReference type="NCBI Taxonomy" id="1070528"/>
    <lineage>
        <taxon>unclassified sequences</taxon>
        <taxon>metagenomes</taxon>
        <taxon>organismal metagenomes</taxon>
    </lineage>
</organism>